<dbReference type="Pfam" id="PF00258">
    <property type="entry name" value="Flavodoxin_1"/>
    <property type="match status" value="1"/>
</dbReference>
<keyword evidence="4" id="KW-0486">Methionine biosynthesis</keyword>
<reference evidence="10" key="2">
    <citation type="submission" date="2023-01" db="EMBL/GenBank/DDBJ databases">
        <title>Draft genome sequence of Portibacter lacus strain NBRC 108769.</title>
        <authorList>
            <person name="Sun Q."/>
            <person name="Mori K."/>
        </authorList>
    </citation>
    <scope>NUCLEOTIDE SEQUENCE</scope>
    <source>
        <strain evidence="10">NBRC 108769</strain>
    </source>
</reference>
<feature type="transmembrane region" description="Helical" evidence="7">
    <location>
        <begin position="126"/>
        <end position="151"/>
    </location>
</feature>
<dbReference type="InterPro" id="IPR001433">
    <property type="entry name" value="OxRdtase_FAD/NAD-bd"/>
</dbReference>
<dbReference type="InterPro" id="IPR017938">
    <property type="entry name" value="Riboflavin_synthase-like_b-brl"/>
</dbReference>
<feature type="transmembrane region" description="Helical" evidence="7">
    <location>
        <begin position="250"/>
        <end position="275"/>
    </location>
</feature>
<evidence type="ECO:0000259" key="9">
    <source>
        <dbReference type="PROSITE" id="PS51384"/>
    </source>
</evidence>
<evidence type="ECO:0000313" key="11">
    <source>
        <dbReference type="Proteomes" id="UP001156666"/>
    </source>
</evidence>
<evidence type="ECO:0000256" key="4">
    <source>
        <dbReference type="ARBA" id="ARBA00023167"/>
    </source>
</evidence>
<name>A0AA37SK48_9BACT</name>
<dbReference type="Pfam" id="PF00175">
    <property type="entry name" value="NAD_binding_1"/>
    <property type="match status" value="1"/>
</dbReference>
<gene>
    <name evidence="10" type="ORF">GCM10007940_06580</name>
</gene>
<dbReference type="Proteomes" id="UP001156666">
    <property type="component" value="Unassembled WGS sequence"/>
</dbReference>
<dbReference type="GO" id="GO:0010181">
    <property type="term" value="F:FMN binding"/>
    <property type="evidence" value="ECO:0007669"/>
    <property type="project" value="InterPro"/>
</dbReference>
<dbReference type="InterPro" id="IPR017927">
    <property type="entry name" value="FAD-bd_FR_type"/>
</dbReference>
<dbReference type="InterPro" id="IPR029039">
    <property type="entry name" value="Flavoprotein-like_sf"/>
</dbReference>
<evidence type="ECO:0000256" key="1">
    <source>
        <dbReference type="ARBA" id="ARBA00022605"/>
    </source>
</evidence>
<dbReference type="InterPro" id="IPR008254">
    <property type="entry name" value="Flavodoxin/NO_synth"/>
</dbReference>
<dbReference type="GO" id="GO:0050667">
    <property type="term" value="P:homocysteine metabolic process"/>
    <property type="evidence" value="ECO:0007669"/>
    <property type="project" value="TreeGrafter"/>
</dbReference>
<dbReference type="PROSITE" id="PS51384">
    <property type="entry name" value="FAD_FR"/>
    <property type="match status" value="1"/>
</dbReference>
<feature type="transmembrane region" description="Helical" evidence="7">
    <location>
        <begin position="84"/>
        <end position="105"/>
    </location>
</feature>
<dbReference type="InterPro" id="IPR001709">
    <property type="entry name" value="Flavoprot_Pyr_Nucl_cyt_Rdtase"/>
</dbReference>
<evidence type="ECO:0000256" key="6">
    <source>
        <dbReference type="ARBA" id="ARBA00040659"/>
    </source>
</evidence>
<dbReference type="GO" id="GO:0030586">
    <property type="term" value="F:[methionine synthase] reductase (NADPH) activity"/>
    <property type="evidence" value="ECO:0007669"/>
    <property type="project" value="UniProtKB-EC"/>
</dbReference>
<evidence type="ECO:0000256" key="2">
    <source>
        <dbReference type="ARBA" id="ARBA00022630"/>
    </source>
</evidence>
<dbReference type="EC" id="1.16.1.8" evidence="5"/>
<dbReference type="PRINTS" id="PR00371">
    <property type="entry name" value="FPNCR"/>
</dbReference>
<dbReference type="InterPro" id="IPR039261">
    <property type="entry name" value="FNR_nucleotide-bd"/>
</dbReference>
<sequence length="684" mass="78533">MEDLPLSQLIDSLKNNYEEVIDIEINKNHFVKASVFSMEDELSGEFYINPFNGDKIGDIPKKKPLFEWTTNFHRSLFLKTPGRIFIGIASFFLFLISITGTILLIKRQKGFKKLFAKIVKDDFYQYYHVIFGRLSLIPIIIISLTGVYLSLYRFELIPEKTLESRIFESTQEIDLENTKIDLFNQLTLQEISKLEFPFSSDEEDYYILDLHSKSVKVHQYSGAIIEEIEYPFSETLQKLSFNLHTGNGSILWSIILGIASLNILFFLYSGAVISFKRLRTSIKNKYSPEEASVIILIGSENGGTKRKGILLQQALLKLKKKVYLDELNNYREYRSMKSLIILTSTYGEGDPPSNADRFLELLKEINHSQHIDYSIVGFGSHAYDNFCQFAKDIDKALTKYQNYSPTLPISFIHNQDYAEFNIWATNWAKTKDLNLQLPESLGGKKEKLSPFKILEKNSVQDEYNDTFTLHVEAKFNNFQSGDLLGLQPSQDSAIRWYSIAKTAPRKILLSIKRHELGLCSNYLNDLSIGEQFEGFIKKNKDFHFPSTASEVILLSNGTGIAPFIGMLQHNTKKVKTTLFWGGRTEDSFSIYQAWVQDAMDTDKLSRFELAYSRENGELKYVQDLIKPELEYLVETLNNGGVIMICGAINMQNDVLKLIADACKNANKHNIEYYQANHQILTDCY</sequence>
<keyword evidence="11" id="KW-1185">Reference proteome</keyword>
<dbReference type="Pfam" id="PF03929">
    <property type="entry name" value="PepSY_TM"/>
    <property type="match status" value="1"/>
</dbReference>
<evidence type="ECO:0000259" key="8">
    <source>
        <dbReference type="PROSITE" id="PS50902"/>
    </source>
</evidence>
<dbReference type="EMBL" id="BSOH01000003">
    <property type="protein sequence ID" value="GLR16043.1"/>
    <property type="molecule type" value="Genomic_DNA"/>
</dbReference>
<dbReference type="GO" id="GO:0009086">
    <property type="term" value="P:methionine biosynthetic process"/>
    <property type="evidence" value="ECO:0007669"/>
    <property type="project" value="UniProtKB-KW"/>
</dbReference>
<dbReference type="InterPro" id="IPR001094">
    <property type="entry name" value="Flavdoxin-like"/>
</dbReference>
<evidence type="ECO:0000256" key="5">
    <source>
        <dbReference type="ARBA" id="ARBA00039088"/>
    </source>
</evidence>
<dbReference type="AlphaFoldDB" id="A0AA37SK48"/>
<organism evidence="10 11">
    <name type="scientific">Portibacter lacus</name>
    <dbReference type="NCBI Taxonomy" id="1099794"/>
    <lineage>
        <taxon>Bacteria</taxon>
        <taxon>Pseudomonadati</taxon>
        <taxon>Bacteroidota</taxon>
        <taxon>Saprospiria</taxon>
        <taxon>Saprospirales</taxon>
        <taxon>Haliscomenobacteraceae</taxon>
        <taxon>Portibacter</taxon>
    </lineage>
</organism>
<dbReference type="PRINTS" id="PR00369">
    <property type="entry name" value="FLAVODOXIN"/>
</dbReference>
<evidence type="ECO:0000313" key="10">
    <source>
        <dbReference type="EMBL" id="GLR16043.1"/>
    </source>
</evidence>
<keyword evidence="7" id="KW-0472">Membrane</keyword>
<dbReference type="InterPro" id="IPR005625">
    <property type="entry name" value="PepSY-ass_TM"/>
</dbReference>
<reference evidence="10" key="1">
    <citation type="journal article" date="2014" name="Int. J. Syst. Evol. Microbiol.">
        <title>Complete genome sequence of Corynebacterium casei LMG S-19264T (=DSM 44701T), isolated from a smear-ripened cheese.</title>
        <authorList>
            <consortium name="US DOE Joint Genome Institute (JGI-PGF)"/>
            <person name="Walter F."/>
            <person name="Albersmeier A."/>
            <person name="Kalinowski J."/>
            <person name="Ruckert C."/>
        </authorList>
    </citation>
    <scope>NUCLEOTIDE SEQUENCE</scope>
    <source>
        <strain evidence="10">NBRC 108769</strain>
    </source>
</reference>
<keyword evidence="2" id="KW-0285">Flavoprotein</keyword>
<dbReference type="PANTHER" id="PTHR19384">
    <property type="entry name" value="NITRIC OXIDE SYNTHASE-RELATED"/>
    <property type="match status" value="1"/>
</dbReference>
<keyword evidence="3" id="KW-0949">S-adenosyl-L-methionine</keyword>
<dbReference type="SUPFAM" id="SSF52343">
    <property type="entry name" value="Ferredoxin reductase-like, C-terminal NADP-linked domain"/>
    <property type="match status" value="1"/>
</dbReference>
<dbReference type="GO" id="GO:0005829">
    <property type="term" value="C:cytosol"/>
    <property type="evidence" value="ECO:0007669"/>
    <property type="project" value="TreeGrafter"/>
</dbReference>
<dbReference type="SUPFAM" id="SSF52218">
    <property type="entry name" value="Flavoproteins"/>
    <property type="match status" value="1"/>
</dbReference>
<evidence type="ECO:0000256" key="7">
    <source>
        <dbReference type="SAM" id="Phobius"/>
    </source>
</evidence>
<dbReference type="Gene3D" id="3.40.50.80">
    <property type="entry name" value="Nucleotide-binding domain of ferredoxin-NADP reductase (FNR) module"/>
    <property type="match status" value="1"/>
</dbReference>
<dbReference type="PANTHER" id="PTHR19384:SF84">
    <property type="entry name" value="METHIONINE SYNTHASE REDUCTASE"/>
    <property type="match status" value="1"/>
</dbReference>
<dbReference type="PROSITE" id="PS50902">
    <property type="entry name" value="FLAVODOXIN_LIKE"/>
    <property type="match status" value="1"/>
</dbReference>
<feature type="domain" description="FAD-binding FR-type" evidence="9">
    <location>
        <begin position="446"/>
        <end position="545"/>
    </location>
</feature>
<protein>
    <recommendedName>
        <fullName evidence="6">Methionine synthase reductase</fullName>
        <ecNumber evidence="5">1.16.1.8</ecNumber>
    </recommendedName>
</protein>
<proteinExistence type="predicted"/>
<evidence type="ECO:0000256" key="3">
    <source>
        <dbReference type="ARBA" id="ARBA00022691"/>
    </source>
</evidence>
<dbReference type="Gene3D" id="2.40.30.10">
    <property type="entry name" value="Translation factors"/>
    <property type="match status" value="1"/>
</dbReference>
<accession>A0AA37SK48</accession>
<dbReference type="GO" id="GO:0050660">
    <property type="term" value="F:flavin adenine dinucleotide binding"/>
    <property type="evidence" value="ECO:0007669"/>
    <property type="project" value="TreeGrafter"/>
</dbReference>
<dbReference type="SUPFAM" id="SSF63380">
    <property type="entry name" value="Riboflavin synthase domain-like"/>
    <property type="match status" value="1"/>
</dbReference>
<keyword evidence="7" id="KW-0812">Transmembrane</keyword>
<keyword evidence="1" id="KW-0028">Amino-acid biosynthesis</keyword>
<dbReference type="Gene3D" id="3.40.50.360">
    <property type="match status" value="1"/>
</dbReference>
<keyword evidence="7" id="KW-1133">Transmembrane helix</keyword>
<comment type="caution">
    <text evidence="10">The sequence shown here is derived from an EMBL/GenBank/DDBJ whole genome shotgun (WGS) entry which is preliminary data.</text>
</comment>
<feature type="domain" description="Flavodoxin-like" evidence="8">
    <location>
        <begin position="293"/>
        <end position="428"/>
    </location>
</feature>